<dbReference type="KEGG" id="bko:CKF48_04105"/>
<dbReference type="InterPro" id="IPR012851">
    <property type="entry name" value="Spore_coat_CotF-like"/>
</dbReference>
<dbReference type="InterPro" id="IPR012347">
    <property type="entry name" value="Ferritin-like"/>
</dbReference>
<dbReference type="Pfam" id="PF07875">
    <property type="entry name" value="Coat_F"/>
    <property type="match status" value="1"/>
</dbReference>
<dbReference type="RefSeq" id="WP_095370151.1">
    <property type="nucleotide sequence ID" value="NZ_CP022983.1"/>
</dbReference>
<keyword evidence="2" id="KW-1185">Reference proteome</keyword>
<protein>
    <recommendedName>
        <fullName evidence="3">Spore coat protein</fullName>
    </recommendedName>
</protein>
<name>A0A248TEI2_9BACI</name>
<sequence length="97" mass="11140">MPNNINGRGLTEREMLQLCLELAKGRVPAISHTLMETTHDELRDIYEGCLKTSAEAQKEIFQLMEKKGWYETQLATVEEIENVQNFMQNNLNPSPSE</sequence>
<proteinExistence type="predicted"/>
<reference evidence="1 2" key="1">
    <citation type="submission" date="2017-08" db="EMBL/GenBank/DDBJ databases">
        <title>Complete Genome Sequence of Bacillus kochii Oregon-R-modENCODE STRAIN BDGP4, isolated from Drosophila melanogaster gut.</title>
        <authorList>
            <person name="Wan K.H."/>
            <person name="Yu C."/>
            <person name="Park S."/>
            <person name="Hammonds A.S."/>
            <person name="Booth B.W."/>
            <person name="Celniker S.E."/>
        </authorList>
    </citation>
    <scope>NUCLEOTIDE SEQUENCE [LARGE SCALE GENOMIC DNA]</scope>
    <source>
        <strain evidence="1 2">BDGP4</strain>
    </source>
</reference>
<accession>A0A248TEI2</accession>
<dbReference type="AlphaFoldDB" id="A0A248TEI2"/>
<dbReference type="Proteomes" id="UP000215137">
    <property type="component" value="Chromosome"/>
</dbReference>
<dbReference type="EMBL" id="CP022983">
    <property type="protein sequence ID" value="ASV66576.1"/>
    <property type="molecule type" value="Genomic_DNA"/>
</dbReference>
<evidence type="ECO:0000313" key="2">
    <source>
        <dbReference type="Proteomes" id="UP000215137"/>
    </source>
</evidence>
<dbReference type="Gene3D" id="1.20.1260.10">
    <property type="match status" value="1"/>
</dbReference>
<evidence type="ECO:0008006" key="3">
    <source>
        <dbReference type="Google" id="ProtNLM"/>
    </source>
</evidence>
<gene>
    <name evidence="1" type="ORF">CKF48_04105</name>
</gene>
<dbReference type="OrthoDB" id="1685263at2"/>
<evidence type="ECO:0000313" key="1">
    <source>
        <dbReference type="EMBL" id="ASV66576.1"/>
    </source>
</evidence>
<organism evidence="1 2">
    <name type="scientific">Cytobacillus kochii</name>
    <dbReference type="NCBI Taxonomy" id="859143"/>
    <lineage>
        <taxon>Bacteria</taxon>
        <taxon>Bacillati</taxon>
        <taxon>Bacillota</taxon>
        <taxon>Bacilli</taxon>
        <taxon>Bacillales</taxon>
        <taxon>Bacillaceae</taxon>
        <taxon>Cytobacillus</taxon>
    </lineage>
</organism>